<dbReference type="RefSeq" id="WP_027585791.1">
    <property type="nucleotide sequence ID" value="NZ_BLAX01000001.1"/>
</dbReference>
<reference evidence="1 2" key="1">
    <citation type="submission" date="2019-10" db="EMBL/GenBank/DDBJ databases">
        <title>Prolixibacter strains distinguished by the presence of nitrate reductase genes were adept at nitrate-dependent anaerobic corrosion of metallic iron and carbon steel.</title>
        <authorList>
            <person name="Iino T."/>
            <person name="Shono N."/>
            <person name="Ito K."/>
            <person name="Nakamura R."/>
            <person name="Sueoka K."/>
            <person name="Harayama S."/>
            <person name="Ohkuma M."/>
        </authorList>
    </citation>
    <scope>NUCLEOTIDE SEQUENCE [LARGE SCALE GENOMIC DNA]</scope>
    <source>
        <strain evidence="1 2">JCM 13498</strain>
    </source>
</reference>
<name>A0A5M4B1W9_9BACT</name>
<proteinExistence type="predicted"/>
<dbReference type="EMBL" id="BLAX01000001">
    <property type="protein sequence ID" value="GET34064.1"/>
    <property type="molecule type" value="Genomic_DNA"/>
</dbReference>
<protein>
    <recommendedName>
        <fullName evidence="3">Lipoprotein</fullName>
    </recommendedName>
</protein>
<dbReference type="AlphaFoldDB" id="A0A5M4B1W9"/>
<evidence type="ECO:0000313" key="1">
    <source>
        <dbReference type="EMBL" id="GET34064.1"/>
    </source>
</evidence>
<keyword evidence="2" id="KW-1185">Reference proteome</keyword>
<gene>
    <name evidence="1" type="ORF">PbJCM13498_29270</name>
</gene>
<evidence type="ECO:0008006" key="3">
    <source>
        <dbReference type="Google" id="ProtNLM"/>
    </source>
</evidence>
<accession>A0A5M4B1W9</accession>
<organism evidence="1 2">
    <name type="scientific">Prolixibacter bellariivorans</name>
    <dbReference type="NCBI Taxonomy" id="314319"/>
    <lineage>
        <taxon>Bacteria</taxon>
        <taxon>Pseudomonadati</taxon>
        <taxon>Bacteroidota</taxon>
        <taxon>Bacteroidia</taxon>
        <taxon>Marinilabiliales</taxon>
        <taxon>Prolixibacteraceae</taxon>
        <taxon>Prolixibacter</taxon>
    </lineage>
</organism>
<dbReference type="PROSITE" id="PS51257">
    <property type="entry name" value="PROKAR_LIPOPROTEIN"/>
    <property type="match status" value="1"/>
</dbReference>
<dbReference type="OrthoDB" id="1421611at2"/>
<comment type="caution">
    <text evidence="1">The sequence shown here is derived from an EMBL/GenBank/DDBJ whole genome shotgun (WGS) entry which is preliminary data.</text>
</comment>
<dbReference type="Proteomes" id="UP000391834">
    <property type="component" value="Unassembled WGS sequence"/>
</dbReference>
<evidence type="ECO:0000313" key="2">
    <source>
        <dbReference type="Proteomes" id="UP000391834"/>
    </source>
</evidence>
<sequence length="215" mass="24739">MKTKLILLAFLLAVIVSSCIVKSLHPFYKKEDVIFKKELVGTWLDQESNKWTIKQTVHHPGGPIPGNPADSLQNNYSVSYTDKDGTSKFIVHLFQLDHQLYVDFYPDDVNVPDLTAFHLVKAHSIAKIGISKDSLSIKWFNEAWLADLLKNNKIRISHETIHKKYVDDSYILTASTDELQKFLIKYGNDPNAFVDHPGDKDKEEIMCYYLKRVQQ</sequence>